<keyword evidence="4 7" id="KW-0931">ER-Golgi transport</keyword>
<dbReference type="SMART" id="SM01399">
    <property type="entry name" value="Sybindin"/>
    <property type="match status" value="1"/>
</dbReference>
<protein>
    <recommendedName>
        <fullName evidence="7">Trafficking protein particle complex subunit</fullName>
    </recommendedName>
</protein>
<dbReference type="EMBL" id="AFBI03000044">
    <property type="protein sequence ID" value="EJW03128.1"/>
    <property type="molecule type" value="Genomic_DNA"/>
</dbReference>
<dbReference type="STRING" id="1003232.J8ZU02"/>
<dbReference type="FunCoup" id="J8ZU02">
    <property type="interactions" value="5"/>
</dbReference>
<evidence type="ECO:0000256" key="2">
    <source>
        <dbReference type="ARBA" id="ARBA00022448"/>
    </source>
</evidence>
<dbReference type="InterPro" id="IPR011012">
    <property type="entry name" value="Longin-like_dom_sf"/>
</dbReference>
<dbReference type="GO" id="GO:0030008">
    <property type="term" value="C:TRAPP complex"/>
    <property type="evidence" value="ECO:0007669"/>
    <property type="project" value="UniProtKB-UniRule"/>
</dbReference>
<evidence type="ECO:0000256" key="3">
    <source>
        <dbReference type="ARBA" id="ARBA00022824"/>
    </source>
</evidence>
<comment type="caution">
    <text evidence="8">The sequence shown here is derived from an EMBL/GenBank/DDBJ whole genome shotgun (WGS) entry which is preliminary data.</text>
</comment>
<dbReference type="Pfam" id="PF04099">
    <property type="entry name" value="Sybindin"/>
    <property type="match status" value="1"/>
</dbReference>
<evidence type="ECO:0000313" key="9">
    <source>
        <dbReference type="Proteomes" id="UP000003163"/>
    </source>
</evidence>
<dbReference type="Gene3D" id="3.30.450.70">
    <property type="match status" value="1"/>
</dbReference>
<dbReference type="GO" id="GO:0005783">
    <property type="term" value="C:endoplasmic reticulum"/>
    <property type="evidence" value="ECO:0007669"/>
    <property type="project" value="UniProtKB-SubCell"/>
</dbReference>
<evidence type="ECO:0000256" key="7">
    <source>
        <dbReference type="RuleBase" id="RU366065"/>
    </source>
</evidence>
<dbReference type="VEuPathDB" id="MicrosporidiaDB:EDEG_02487"/>
<organism evidence="8 9">
    <name type="scientific">Edhazardia aedis (strain USNM 41457)</name>
    <name type="common">Microsporidian parasite</name>
    <dbReference type="NCBI Taxonomy" id="1003232"/>
    <lineage>
        <taxon>Eukaryota</taxon>
        <taxon>Fungi</taxon>
        <taxon>Fungi incertae sedis</taxon>
        <taxon>Microsporidia</taxon>
        <taxon>Edhazardia</taxon>
    </lineage>
</organism>
<dbReference type="AlphaFoldDB" id="J8ZU02"/>
<evidence type="ECO:0000313" key="8">
    <source>
        <dbReference type="EMBL" id="EJW03128.1"/>
    </source>
</evidence>
<evidence type="ECO:0000256" key="1">
    <source>
        <dbReference type="ARBA" id="ARBA00004555"/>
    </source>
</evidence>
<keyword evidence="9" id="KW-1185">Reference proteome</keyword>
<proteinExistence type="inferred from homology"/>
<sequence length="132" mass="15731">MNIANLLIINKSGGLIFTMKNDKSSNQYMIISSSLHTIYAHTQEIKNFQNQYDFEPLIIYAQNHKITFYRTLTGYSFIFISDKDTIIWIKMFEAVYKVFIDYVLKNPFYCDEMPVNNDKFYFNLKNTLDKMK</sequence>
<comment type="similarity">
    <text evidence="6">Belongs to the TRAPP small subunits family. TRAPPC4 subfamily.</text>
</comment>
<dbReference type="InterPro" id="IPR007233">
    <property type="entry name" value="TRAPPC"/>
</dbReference>
<evidence type="ECO:0000256" key="5">
    <source>
        <dbReference type="ARBA" id="ARBA00023034"/>
    </source>
</evidence>
<keyword evidence="3 7" id="KW-0256">Endoplasmic reticulum</keyword>
<accession>J8ZU02</accession>
<evidence type="ECO:0000256" key="4">
    <source>
        <dbReference type="ARBA" id="ARBA00022892"/>
    </source>
</evidence>
<evidence type="ECO:0000256" key="6">
    <source>
        <dbReference type="ARBA" id="ARBA00038179"/>
    </source>
</evidence>
<comment type="subcellular location">
    <subcellularLocation>
        <location evidence="7">Endoplasmic reticulum</location>
    </subcellularLocation>
    <subcellularLocation>
        <location evidence="7">Golgi apparatus</location>
        <location evidence="7">cis-Golgi network</location>
    </subcellularLocation>
    <subcellularLocation>
        <location evidence="1">Golgi apparatus</location>
    </subcellularLocation>
</comment>
<dbReference type="OMA" id="ERIYSHY"/>
<dbReference type="InParanoid" id="J8ZU02"/>
<dbReference type="GO" id="GO:0005794">
    <property type="term" value="C:Golgi apparatus"/>
    <property type="evidence" value="ECO:0007669"/>
    <property type="project" value="UniProtKB-SubCell"/>
</dbReference>
<dbReference type="Proteomes" id="UP000003163">
    <property type="component" value="Unassembled WGS sequence"/>
</dbReference>
<dbReference type="PANTHER" id="PTHR23249:SF15">
    <property type="entry name" value="TRAFFICKING PROTEIN PARTICLE COMPLEX SUBUNIT 4"/>
    <property type="match status" value="1"/>
</dbReference>
<dbReference type="PANTHER" id="PTHR23249">
    <property type="entry name" value="TRAFFICKING PROTEIN PARTICLE COMPLEX SUBUNIT"/>
    <property type="match status" value="1"/>
</dbReference>
<keyword evidence="2 7" id="KW-0813">Transport</keyword>
<gene>
    <name evidence="8" type="ORF">EDEG_02487</name>
</gene>
<dbReference type="OrthoDB" id="246406at2759"/>
<name>J8ZU02_EDHAE</name>
<dbReference type="HOGENOM" id="CLU_053380_6_0_1"/>
<reference evidence="8 9" key="1">
    <citation type="submission" date="2011-08" db="EMBL/GenBank/DDBJ databases">
        <authorList>
            <person name="Liu Z.J."/>
            <person name="Shi F.L."/>
            <person name="Lu J.Q."/>
            <person name="Li M."/>
            <person name="Wang Z.L."/>
        </authorList>
    </citation>
    <scope>NUCLEOTIDE SEQUENCE [LARGE SCALE GENOMIC DNA]</scope>
    <source>
        <strain evidence="8 9">USNM 41457</strain>
    </source>
</reference>
<dbReference type="GO" id="GO:0006888">
    <property type="term" value="P:endoplasmic reticulum to Golgi vesicle-mediated transport"/>
    <property type="evidence" value="ECO:0007669"/>
    <property type="project" value="UniProtKB-UniRule"/>
</dbReference>
<comment type="subunit">
    <text evidence="7">Part of the multisubunit transport protein particle (TRAPP) complex.</text>
</comment>
<reference evidence="9" key="2">
    <citation type="submission" date="2015-07" db="EMBL/GenBank/DDBJ databases">
        <title>Contrasting host-pathogen interactions and genome evolution in two generalist and specialist microsporidian pathogens of mosquitoes.</title>
        <authorList>
            <consortium name="The Broad Institute Genomics Platform"/>
            <consortium name="The Broad Institute Genome Sequencing Center for Infectious Disease"/>
            <person name="Cuomo C.A."/>
            <person name="Sanscrainte N.D."/>
            <person name="Goldberg J.M."/>
            <person name="Heiman D."/>
            <person name="Young S."/>
            <person name="Zeng Q."/>
            <person name="Becnel J.J."/>
            <person name="Birren B.W."/>
        </authorList>
    </citation>
    <scope>NUCLEOTIDE SEQUENCE [LARGE SCALE GENOMIC DNA]</scope>
    <source>
        <strain evidence="9">USNM 41457</strain>
    </source>
</reference>
<keyword evidence="5 7" id="KW-0333">Golgi apparatus</keyword>
<dbReference type="SUPFAM" id="SSF64356">
    <property type="entry name" value="SNARE-like"/>
    <property type="match status" value="1"/>
</dbReference>